<organism evidence="3 4">
    <name type="scientific">Paralvinella palmiformis</name>
    <dbReference type="NCBI Taxonomy" id="53620"/>
    <lineage>
        <taxon>Eukaryota</taxon>
        <taxon>Metazoa</taxon>
        <taxon>Spiralia</taxon>
        <taxon>Lophotrochozoa</taxon>
        <taxon>Annelida</taxon>
        <taxon>Polychaeta</taxon>
        <taxon>Sedentaria</taxon>
        <taxon>Canalipalpata</taxon>
        <taxon>Terebellida</taxon>
        <taxon>Terebelliformia</taxon>
        <taxon>Alvinellidae</taxon>
        <taxon>Paralvinella</taxon>
    </lineage>
</organism>
<feature type="domain" description="Chitobiase C-terminal" evidence="2">
    <location>
        <begin position="32"/>
        <end position="90"/>
    </location>
</feature>
<evidence type="ECO:0000313" key="3">
    <source>
        <dbReference type="EMBL" id="KAK2140991.1"/>
    </source>
</evidence>
<dbReference type="Pfam" id="PF03174">
    <property type="entry name" value="CHB_HEX_C"/>
    <property type="match status" value="1"/>
</dbReference>
<name>A0AAD9IUU5_9ANNE</name>
<feature type="region of interest" description="Disordered" evidence="1">
    <location>
        <begin position="68"/>
        <end position="95"/>
    </location>
</feature>
<reference evidence="3" key="1">
    <citation type="journal article" date="2023" name="Mol. Biol. Evol.">
        <title>Third-Generation Sequencing Reveals the Adaptive Role of the Epigenome in Three Deep-Sea Polychaetes.</title>
        <authorList>
            <person name="Perez M."/>
            <person name="Aroh O."/>
            <person name="Sun Y."/>
            <person name="Lan Y."/>
            <person name="Juniper S.K."/>
            <person name="Young C.R."/>
            <person name="Angers B."/>
            <person name="Qian P.Y."/>
        </authorList>
    </citation>
    <scope>NUCLEOTIDE SEQUENCE</scope>
    <source>
        <strain evidence="3">P08H-3</strain>
    </source>
</reference>
<dbReference type="InterPro" id="IPR014756">
    <property type="entry name" value="Ig_E-set"/>
</dbReference>
<evidence type="ECO:0000256" key="1">
    <source>
        <dbReference type="SAM" id="MobiDB-lite"/>
    </source>
</evidence>
<evidence type="ECO:0000259" key="2">
    <source>
        <dbReference type="Pfam" id="PF03174"/>
    </source>
</evidence>
<sequence>MRTGSTSATQSDREVSQTADWERFANTVGYKELIRLDRRNVQYAISPPGARIGANNTLEAMAEFPGQPIQWSDDGGQTWTDYSEDPLTNDVSVGL</sequence>
<proteinExistence type="predicted"/>
<dbReference type="InterPro" id="IPR004867">
    <property type="entry name" value="CHB_C_dom"/>
</dbReference>
<dbReference type="SUPFAM" id="SSF81296">
    <property type="entry name" value="E set domains"/>
    <property type="match status" value="1"/>
</dbReference>
<dbReference type="InterPro" id="IPR013783">
    <property type="entry name" value="Ig-like_fold"/>
</dbReference>
<dbReference type="AlphaFoldDB" id="A0AAD9IUU5"/>
<comment type="caution">
    <text evidence="3">The sequence shown here is derived from an EMBL/GenBank/DDBJ whole genome shotgun (WGS) entry which is preliminary data.</text>
</comment>
<protein>
    <recommendedName>
        <fullName evidence="2">Chitobiase C-terminal domain-containing protein</fullName>
    </recommendedName>
</protein>
<dbReference type="Gene3D" id="2.60.40.10">
    <property type="entry name" value="Immunoglobulins"/>
    <property type="match status" value="1"/>
</dbReference>
<gene>
    <name evidence="3" type="ORF">LSH36_1189g00014</name>
</gene>
<dbReference type="Proteomes" id="UP001208570">
    <property type="component" value="Unassembled WGS sequence"/>
</dbReference>
<evidence type="ECO:0000313" key="4">
    <source>
        <dbReference type="Proteomes" id="UP001208570"/>
    </source>
</evidence>
<accession>A0AAD9IUU5</accession>
<keyword evidence="4" id="KW-1185">Reference proteome</keyword>
<dbReference type="EMBL" id="JAODUP010001189">
    <property type="protein sequence ID" value="KAK2140991.1"/>
    <property type="molecule type" value="Genomic_DNA"/>
</dbReference>